<keyword evidence="2" id="KW-0808">Transferase</keyword>
<dbReference type="CDD" id="cd07989">
    <property type="entry name" value="LPLAT_AGPAT-like"/>
    <property type="match status" value="1"/>
</dbReference>
<dbReference type="GO" id="GO:0006654">
    <property type="term" value="P:phosphatidic acid biosynthetic process"/>
    <property type="evidence" value="ECO:0007669"/>
    <property type="project" value="TreeGrafter"/>
</dbReference>
<evidence type="ECO:0000256" key="4">
    <source>
        <dbReference type="SAM" id="Phobius"/>
    </source>
</evidence>
<dbReference type="RefSeq" id="WP_008253113.1">
    <property type="nucleotide sequence ID" value="NZ_CP014544.1"/>
</dbReference>
<dbReference type="STRING" id="1470434.AZF00_18730"/>
<evidence type="ECO:0000313" key="6">
    <source>
        <dbReference type="EMBL" id="AMO70214.1"/>
    </source>
</evidence>
<dbReference type="AlphaFoldDB" id="A0A127MAE1"/>
<keyword evidence="4" id="KW-1133">Transmembrane helix</keyword>
<reference evidence="6 7" key="1">
    <citation type="submission" date="2015-12" db="EMBL/GenBank/DDBJ databases">
        <authorList>
            <person name="Shamseldin A."/>
            <person name="Moawad H."/>
            <person name="Abd El-Rahim W.M."/>
            <person name="Sadowsky M.J."/>
        </authorList>
    </citation>
    <scope>NUCLEOTIDE SEQUENCE [LARGE SCALE GENOMIC DNA]</scope>
    <source>
        <strain evidence="6 7">SM2</strain>
    </source>
</reference>
<gene>
    <name evidence="6" type="ORF">AZF00_18730</name>
</gene>
<keyword evidence="4" id="KW-0472">Membrane</keyword>
<evidence type="ECO:0000256" key="2">
    <source>
        <dbReference type="ARBA" id="ARBA00022679"/>
    </source>
</evidence>
<feature type="transmembrane region" description="Helical" evidence="4">
    <location>
        <begin position="15"/>
        <end position="39"/>
    </location>
</feature>
<evidence type="ECO:0000259" key="5">
    <source>
        <dbReference type="SMART" id="SM00563"/>
    </source>
</evidence>
<organism evidence="6 7">
    <name type="scientific">Zhongshania aliphaticivorans</name>
    <dbReference type="NCBI Taxonomy" id="1470434"/>
    <lineage>
        <taxon>Bacteria</taxon>
        <taxon>Pseudomonadati</taxon>
        <taxon>Pseudomonadota</taxon>
        <taxon>Gammaproteobacteria</taxon>
        <taxon>Cellvibrionales</taxon>
        <taxon>Spongiibacteraceae</taxon>
        <taxon>Zhongshania</taxon>
    </lineage>
</organism>
<keyword evidence="3" id="KW-0012">Acyltransferase</keyword>
<evidence type="ECO:0000313" key="7">
    <source>
        <dbReference type="Proteomes" id="UP000074119"/>
    </source>
</evidence>
<accession>A0A127MAE1</accession>
<dbReference type="GO" id="GO:0003841">
    <property type="term" value="F:1-acylglycerol-3-phosphate O-acyltransferase activity"/>
    <property type="evidence" value="ECO:0007669"/>
    <property type="project" value="TreeGrafter"/>
</dbReference>
<evidence type="ECO:0000256" key="1">
    <source>
        <dbReference type="ARBA" id="ARBA00005189"/>
    </source>
</evidence>
<dbReference type="KEGG" id="zal:AZF00_18730"/>
<feature type="domain" description="Phospholipid/glycerol acyltransferase" evidence="5">
    <location>
        <begin position="78"/>
        <end position="192"/>
    </location>
</feature>
<sequence>MTLLANALCAIRSALFFFGLGLVTIFISLSGILFTWFLPFHIRGRYFVLGNAAIIFLLKVCCGVKTEVHGKLPTDRPFVAMAKHQSQWETFYLQWSLFPVATVVKLELLSIPFFGWALRFMNAIGIDRSNPRSAMRELNAKGLSRLRNNYSLLIFPEGTRTLPGVRGHYARSGASIAIAAGVPVLPIAHNGGLVWPTKSLLIRPGTVSLVIGDAIPSTGRESRELTLEVENWIEDQCAKMPQQRQP</sequence>
<dbReference type="SUPFAM" id="SSF69593">
    <property type="entry name" value="Glycerol-3-phosphate (1)-acyltransferase"/>
    <property type="match status" value="1"/>
</dbReference>
<dbReference type="SMART" id="SM00563">
    <property type="entry name" value="PlsC"/>
    <property type="match status" value="1"/>
</dbReference>
<keyword evidence="4" id="KW-0812">Transmembrane</keyword>
<protein>
    <recommendedName>
        <fullName evidence="5">Phospholipid/glycerol acyltransferase domain-containing protein</fullName>
    </recommendedName>
</protein>
<evidence type="ECO:0000256" key="3">
    <source>
        <dbReference type="ARBA" id="ARBA00023315"/>
    </source>
</evidence>
<comment type="pathway">
    <text evidence="1">Lipid metabolism.</text>
</comment>
<dbReference type="PANTHER" id="PTHR10434:SF40">
    <property type="entry name" value="1-ACYL-SN-GLYCEROL-3-PHOSPHATE ACYLTRANSFERASE"/>
    <property type="match status" value="1"/>
</dbReference>
<dbReference type="EMBL" id="CP014544">
    <property type="protein sequence ID" value="AMO70214.1"/>
    <property type="molecule type" value="Genomic_DNA"/>
</dbReference>
<dbReference type="Pfam" id="PF01553">
    <property type="entry name" value="Acyltransferase"/>
    <property type="match status" value="1"/>
</dbReference>
<proteinExistence type="predicted"/>
<name>A0A127MAE1_9GAMM</name>
<dbReference type="Proteomes" id="UP000074119">
    <property type="component" value="Chromosome"/>
</dbReference>
<dbReference type="InterPro" id="IPR002123">
    <property type="entry name" value="Plipid/glycerol_acylTrfase"/>
</dbReference>
<dbReference type="PANTHER" id="PTHR10434">
    <property type="entry name" value="1-ACYL-SN-GLYCEROL-3-PHOSPHATE ACYLTRANSFERASE"/>
    <property type="match status" value="1"/>
</dbReference>